<keyword evidence="1" id="KW-0732">Signal</keyword>
<dbReference type="Gene3D" id="1.10.10.640">
    <property type="entry name" value="phospholipid-binding protein"/>
    <property type="match status" value="1"/>
</dbReference>
<dbReference type="Pfam" id="PF05494">
    <property type="entry name" value="MlaC"/>
    <property type="match status" value="1"/>
</dbReference>
<dbReference type="InterPro" id="IPR008869">
    <property type="entry name" value="MlaC/ttg2D"/>
</dbReference>
<accession>A0A7V8JRP7</accession>
<evidence type="ECO:0000313" key="2">
    <source>
        <dbReference type="EMBL" id="KAF1023179.1"/>
    </source>
</evidence>
<dbReference type="PANTHER" id="PTHR36573:SF1">
    <property type="entry name" value="INTERMEMBRANE PHOSPHOLIPID TRANSPORT SYSTEM BINDING PROTEIN MLAC"/>
    <property type="match status" value="1"/>
</dbReference>
<dbReference type="Proteomes" id="UP000461670">
    <property type="component" value="Unassembled WGS sequence"/>
</dbReference>
<feature type="chain" id="PRO_5031215688" evidence="1">
    <location>
        <begin position="28"/>
        <end position="211"/>
    </location>
</feature>
<feature type="signal peptide" evidence="1">
    <location>
        <begin position="1"/>
        <end position="27"/>
    </location>
</feature>
<organism evidence="2 3">
    <name type="scientific">Paracidovorax wautersii</name>
    <dbReference type="NCBI Taxonomy" id="1177982"/>
    <lineage>
        <taxon>Bacteria</taxon>
        <taxon>Pseudomonadati</taxon>
        <taxon>Pseudomonadota</taxon>
        <taxon>Betaproteobacteria</taxon>
        <taxon>Burkholderiales</taxon>
        <taxon>Comamonadaceae</taxon>
        <taxon>Paracidovorax</taxon>
    </lineage>
</organism>
<comment type="caution">
    <text evidence="2">The sequence shown here is derived from an EMBL/GenBank/DDBJ whole genome shotgun (WGS) entry which is preliminary data.</text>
</comment>
<reference evidence="3" key="1">
    <citation type="journal article" date="2020" name="MBio">
        <title>Horizontal gene transfer to a defensive symbiont with a reduced genome amongst a multipartite beetle microbiome.</title>
        <authorList>
            <person name="Waterworth S.C."/>
            <person name="Florez L.V."/>
            <person name="Rees E.R."/>
            <person name="Hertweck C."/>
            <person name="Kaltenpoth M."/>
            <person name="Kwan J.C."/>
        </authorList>
    </citation>
    <scope>NUCLEOTIDE SEQUENCE [LARGE SCALE GENOMIC DNA]</scope>
</reference>
<gene>
    <name evidence="2" type="primary">mlaC</name>
    <name evidence="2" type="ORF">GAK30_00632</name>
</gene>
<dbReference type="Gene3D" id="3.10.450.50">
    <property type="match status" value="1"/>
</dbReference>
<sequence length="211" mass="22986">MNRRHLFTWASALLLSSSLLSAPAAWAQNVEAPDALVKRLSTELLDTIRSDPSLKAGDANRVMAIVNDKVMPHVNFARMTASTIGPAWRDATPTQRQQLQDAFKNLLVRTYAGALKQVGNQTLAVRPLRASPSDTEVVVNSEMQGGQGGPIQLDYRMQKMADGWKVYDINVMGVWMADSYRGQFAQAISSSGIDGLIKQLNDQARAAGKAS</sequence>
<name>A0A7V8JRP7_9BURK</name>
<protein>
    <submittedName>
        <fullName evidence="2">Putative phospholipid-binding protein MlaC</fullName>
    </submittedName>
</protein>
<dbReference type="AlphaFoldDB" id="A0A7V8JRP7"/>
<dbReference type="PANTHER" id="PTHR36573">
    <property type="entry name" value="INTERMEMBRANE PHOSPHOLIPID TRANSPORT SYSTEM BINDING PROTEIN MLAC"/>
    <property type="match status" value="1"/>
</dbReference>
<dbReference type="EMBL" id="WNDQ01000006">
    <property type="protein sequence ID" value="KAF1023179.1"/>
    <property type="molecule type" value="Genomic_DNA"/>
</dbReference>
<evidence type="ECO:0000313" key="3">
    <source>
        <dbReference type="Proteomes" id="UP000461670"/>
    </source>
</evidence>
<dbReference type="PIRSF" id="PIRSF004649">
    <property type="entry name" value="MlaC"/>
    <property type="match status" value="1"/>
</dbReference>
<evidence type="ECO:0000256" key="1">
    <source>
        <dbReference type="SAM" id="SignalP"/>
    </source>
</evidence>
<proteinExistence type="predicted"/>